<dbReference type="PROSITE" id="PS00486">
    <property type="entry name" value="DNA_MISMATCH_REPAIR_2"/>
    <property type="match status" value="1"/>
</dbReference>
<dbReference type="Gene3D" id="3.30.420.110">
    <property type="entry name" value="MutS, connector domain"/>
    <property type="match status" value="1"/>
</dbReference>
<dbReference type="InterPro" id="IPR007860">
    <property type="entry name" value="DNA_mmatch_repair_MutS_con_dom"/>
</dbReference>
<dbReference type="InterPro" id="IPR007695">
    <property type="entry name" value="DNA_mismatch_repair_MutS-lik_N"/>
</dbReference>
<comment type="subcellular location">
    <subcellularLocation>
        <location evidence="2">Nucleus</location>
    </subcellularLocation>
</comment>
<evidence type="ECO:0000256" key="4">
    <source>
        <dbReference type="ARBA" id="ARBA00006271"/>
    </source>
</evidence>
<dbReference type="OrthoDB" id="121051at2759"/>
<dbReference type="InterPro" id="IPR000432">
    <property type="entry name" value="DNA_mismatch_repair_MutS_C"/>
</dbReference>
<dbReference type="Gene3D" id="3.40.50.300">
    <property type="entry name" value="P-loop containing nucleotide triphosphate hydrolases"/>
    <property type="match status" value="1"/>
</dbReference>
<evidence type="ECO:0000256" key="5">
    <source>
        <dbReference type="ARBA" id="ARBA00022741"/>
    </source>
</evidence>
<dbReference type="NCBIfam" id="TIGR01077">
    <property type="entry name" value="L13_A_E"/>
    <property type="match status" value="1"/>
</dbReference>
<dbReference type="FunFam" id="3.40.1170.10:FF:000003">
    <property type="entry name" value="DNA mismatch repair protein"/>
    <property type="match status" value="1"/>
</dbReference>
<dbReference type="CDD" id="cd00392">
    <property type="entry name" value="Ribosomal_L13"/>
    <property type="match status" value="1"/>
</dbReference>
<dbReference type="HAMAP" id="MF_01366">
    <property type="entry name" value="Ribosomal_uL13"/>
    <property type="match status" value="1"/>
</dbReference>
<dbReference type="SUPFAM" id="SSF52540">
    <property type="entry name" value="P-loop containing nucleoside triphosphate hydrolases"/>
    <property type="match status" value="1"/>
</dbReference>
<feature type="domain" description="DNA mismatch repair proteins mutS family" evidence="14">
    <location>
        <begin position="714"/>
        <end position="730"/>
    </location>
</feature>
<keyword evidence="8" id="KW-0689">Ribosomal protein</keyword>
<dbReference type="FunFam" id="1.10.1420.10:FF:000017">
    <property type="entry name" value="DNA mismatch repair protein Msh2"/>
    <property type="match status" value="1"/>
</dbReference>
<dbReference type="Proteomes" id="UP000602905">
    <property type="component" value="Unassembled WGS sequence"/>
</dbReference>
<dbReference type="AlphaFoldDB" id="A0A8H7HPV9"/>
<comment type="subunit">
    <text evidence="13">Heterodimer of msh2 and msh6.</text>
</comment>
<dbReference type="InterPro" id="IPR045076">
    <property type="entry name" value="MutS"/>
</dbReference>
<name>A0A8H7HPV9_9AGAM</name>
<dbReference type="Pfam" id="PF05188">
    <property type="entry name" value="MutS_II"/>
    <property type="match status" value="1"/>
</dbReference>
<dbReference type="InterPro" id="IPR027417">
    <property type="entry name" value="P-loop_NTPase"/>
</dbReference>
<dbReference type="SMART" id="SM00533">
    <property type="entry name" value="MUTSd"/>
    <property type="match status" value="1"/>
</dbReference>
<keyword evidence="11" id="KW-0539">Nucleus</keyword>
<dbReference type="SMART" id="SM00534">
    <property type="entry name" value="MUTSac"/>
    <property type="match status" value="1"/>
</dbReference>
<evidence type="ECO:0000256" key="11">
    <source>
        <dbReference type="ARBA" id="ARBA00023242"/>
    </source>
</evidence>
<dbReference type="GO" id="GO:0006298">
    <property type="term" value="P:mismatch repair"/>
    <property type="evidence" value="ECO:0007669"/>
    <property type="project" value="InterPro"/>
</dbReference>
<dbReference type="Gene3D" id="3.40.1170.10">
    <property type="entry name" value="DNA repair protein MutS, domain I"/>
    <property type="match status" value="1"/>
</dbReference>
<evidence type="ECO:0000256" key="12">
    <source>
        <dbReference type="ARBA" id="ARBA00023274"/>
    </source>
</evidence>
<dbReference type="InterPro" id="IPR032642">
    <property type="entry name" value="Msh2_ATP-bd"/>
</dbReference>
<keyword evidence="7" id="KW-0067">ATP-binding</keyword>
<dbReference type="GO" id="GO:0005524">
    <property type="term" value="F:ATP binding"/>
    <property type="evidence" value="ECO:0007669"/>
    <property type="project" value="UniProtKB-KW"/>
</dbReference>
<dbReference type="InterPro" id="IPR036187">
    <property type="entry name" value="DNA_mismatch_repair_MutS_sf"/>
</dbReference>
<dbReference type="FunFam" id="3.90.1180.10:FF:000002">
    <property type="entry name" value="60S ribosomal protein L16"/>
    <property type="match status" value="1"/>
</dbReference>
<evidence type="ECO:0000313" key="15">
    <source>
        <dbReference type="EMBL" id="KAF8700038.1"/>
    </source>
</evidence>
<dbReference type="Gene3D" id="3.90.1180.10">
    <property type="entry name" value="Ribosomal protein L13"/>
    <property type="match status" value="1"/>
</dbReference>
<evidence type="ECO:0000259" key="14">
    <source>
        <dbReference type="PROSITE" id="PS00486"/>
    </source>
</evidence>
<evidence type="ECO:0000256" key="6">
    <source>
        <dbReference type="ARBA" id="ARBA00022763"/>
    </source>
</evidence>
<dbReference type="SUPFAM" id="SSF52161">
    <property type="entry name" value="Ribosomal protein L13"/>
    <property type="match status" value="1"/>
</dbReference>
<keyword evidence="6" id="KW-0227">DNA damage</keyword>
<dbReference type="Gene3D" id="1.10.1420.10">
    <property type="match status" value="2"/>
</dbReference>
<keyword evidence="10" id="KW-0234">DNA repair</keyword>
<dbReference type="SUPFAM" id="SSF48334">
    <property type="entry name" value="DNA repair protein MutS, domain III"/>
    <property type="match status" value="1"/>
</dbReference>
<dbReference type="GO" id="GO:0140664">
    <property type="term" value="F:ATP-dependent DNA damage sensor activity"/>
    <property type="evidence" value="ECO:0007669"/>
    <property type="project" value="InterPro"/>
</dbReference>
<dbReference type="GO" id="GO:0030983">
    <property type="term" value="F:mismatched DNA binding"/>
    <property type="evidence" value="ECO:0007669"/>
    <property type="project" value="InterPro"/>
</dbReference>
<dbReference type="GO" id="GO:0015934">
    <property type="term" value="C:large ribosomal subunit"/>
    <property type="evidence" value="ECO:0007669"/>
    <property type="project" value="InterPro"/>
</dbReference>
<dbReference type="Pfam" id="PF00572">
    <property type="entry name" value="Ribosomal_L13"/>
    <property type="match status" value="1"/>
</dbReference>
<accession>A0A8H7HPV9</accession>
<dbReference type="PANTHER" id="PTHR11361">
    <property type="entry name" value="DNA MISMATCH REPAIR PROTEIN MUTS FAMILY MEMBER"/>
    <property type="match status" value="1"/>
</dbReference>
<dbReference type="InterPro" id="IPR007696">
    <property type="entry name" value="DNA_mismatch_repair_MutS_core"/>
</dbReference>
<dbReference type="FunFam" id="3.40.50.300:FF:005021">
    <property type="entry name" value="Predicted protein"/>
    <property type="match status" value="1"/>
</dbReference>
<dbReference type="Pfam" id="PF01624">
    <property type="entry name" value="MutS_I"/>
    <property type="match status" value="1"/>
</dbReference>
<evidence type="ECO:0000256" key="1">
    <source>
        <dbReference type="ARBA" id="ARBA00004021"/>
    </source>
</evidence>
<dbReference type="CDD" id="cd03285">
    <property type="entry name" value="ABC_MSH2_euk"/>
    <property type="match status" value="1"/>
</dbReference>
<dbReference type="SUPFAM" id="SSF53150">
    <property type="entry name" value="DNA repair protein MutS, domain II"/>
    <property type="match status" value="1"/>
</dbReference>
<dbReference type="EMBL" id="JACYCD010000236">
    <property type="protein sequence ID" value="KAF8700038.1"/>
    <property type="molecule type" value="Genomic_DNA"/>
</dbReference>
<dbReference type="PANTHER" id="PTHR11361:SF35">
    <property type="entry name" value="DNA MISMATCH REPAIR PROTEIN MSH2"/>
    <property type="match status" value="1"/>
</dbReference>
<keyword evidence="5" id="KW-0547">Nucleotide-binding</keyword>
<gene>
    <name evidence="15" type="ORF">RHS03_06760</name>
</gene>
<dbReference type="InterPro" id="IPR016151">
    <property type="entry name" value="DNA_mismatch_repair_MutS_N"/>
</dbReference>
<dbReference type="InterPro" id="IPR036678">
    <property type="entry name" value="MutS_con_dom_sf"/>
</dbReference>
<keyword evidence="9" id="KW-0238">DNA-binding</keyword>
<dbReference type="FunFam" id="1.10.1420.10:FF:000015">
    <property type="entry name" value="DNA mismatch repair protein Msh2"/>
    <property type="match status" value="1"/>
</dbReference>
<comment type="function">
    <text evidence="1">Component of the ribosome, a large ribonucleoprotein complex responsible for the synthesis of proteins in the cell. The small ribosomal subunit (SSU) binds messenger RNAs (mRNAs) and translates the encoded message by selecting cognate aminoacyl-transfer RNA (tRNA) molecules. The large subunit (LSU) contains the ribosomal catalytic site termed the peptidyl transferase center (PTC), which catalyzes the formation of peptide bonds, thereby polymerizing the amino acids delivered by tRNAs into a polypeptide chain. The nascent polypeptides leave the ribosome through a tunnel in the LSU and interact with protein factors that function in enzymatic processing, targeting, and the membrane insertion of nascent chains at the exit of the ribosomal tunnel.</text>
</comment>
<dbReference type="InterPro" id="IPR005822">
    <property type="entry name" value="Ribosomal_uL13"/>
</dbReference>
<sequence length="1171" mass="129983">MMYAKEKPEATDLDSAVTSGFCSFIASLPPKSDDTIRLFERQDYYSAHGSDATFVATHVYHTLSVIKQLGKGKDSLPSVTLSSTVAKIFLREALTTRQLRIEIWTPEGGKGKNASGTRWELSRRASPGNLQDVEDLLFSNTDLESAPIVMAVRLGKKDAGTKMVGVAFADASAREIGVSEFPDNDLLSNFEALLIQLDVKECVMQADDKRTDIDLNKLREVIERCNVVLTERKSGEFNAKNIEQDLGRLLKGDLATTALPEYDLKTAMSAAAALISYLSLTSDSGNSHQYTLRTHDLAQFMRLDASAVRALNLMPAPGLGGSGPMTGGRQPTNTSLLGLLNRCKTGQGARMLAQWLKQPLVNLHAIETRQTLVEAFVNDGEARDTLRDDYLRAMPDFHRIGKRFQKGGASLEDVVRVYQAALKIPGLIMTLQAVGEESDPAKALIKSQYLDELEEYSSSLSKYTEMVEQTIDLKELDRHNYVIKPDYDQNLKRLALKLSEVRDGLDEEHQDVGQDLGLELDKKLHLENNPSHGYCFRLSKTDAKAIHNKRQYNEISTQKAGTLFTTSTLRELANEYGSLSDQYNRAQSGLVKEVVGIAGTGDLVIKEGRHPCLEVQEEIMFIPNDTELHREKSEFLIISGPNMGGKSTYIRQVGVIALMGQCGCFVPATEAQLPIFDSILARVGAGDSQLKGVSTFMAEMLETATILRSATKDSLIIIDELGRGTSTYDGFGLAWAISEHIATKIRAFCLFATHFHELTTLSEELSHVQNLHVVAHVNQTGQTTQERDITLLYKVEPGKSPPLPSFSSPLFGIHVAELANFPENVVKLAKRKAEELEDFGGSKSSSFSQYMRMDTYESAVWAESTEPDLSKEVTEEGAKILEQVLGEWAAMAGLEAGKDGDDVTMSEGSSEEQVRILREVFEKHRAQIEGNACVNPLLYIVIMSLSHSHLFNHPGDCKLKNSHSRGTRPTAMSTFSSQPIVIDGKGHLLGRLASIIAKQILNGQKIVVVRCEEVNISGSFFRNKLRYHNFLHKRHIVNPKKSGPFHHRAPSRVLFKAIRGMLPHKTARGAAAIERLKMFEGVPPPYDRKKKMVVPEALRVLRLKPGRKYCTVKRLSHEVGWGYKDVVDRLEEKRKVKAKAFHERKIAALKLRQKAVQDQAPSYEKLTALGH</sequence>
<protein>
    <submittedName>
        <fullName evidence="15">DNA mismatch repair</fullName>
    </submittedName>
</protein>
<dbReference type="GO" id="GO:0003735">
    <property type="term" value="F:structural constituent of ribosome"/>
    <property type="evidence" value="ECO:0007669"/>
    <property type="project" value="InterPro"/>
</dbReference>
<evidence type="ECO:0000256" key="2">
    <source>
        <dbReference type="ARBA" id="ARBA00004123"/>
    </source>
</evidence>
<organism evidence="15 16">
    <name type="scientific">Rhizoctonia solani</name>
    <dbReference type="NCBI Taxonomy" id="456999"/>
    <lineage>
        <taxon>Eukaryota</taxon>
        <taxon>Fungi</taxon>
        <taxon>Dikarya</taxon>
        <taxon>Basidiomycota</taxon>
        <taxon>Agaricomycotina</taxon>
        <taxon>Agaricomycetes</taxon>
        <taxon>Cantharellales</taxon>
        <taxon>Ceratobasidiaceae</taxon>
        <taxon>Rhizoctonia</taxon>
    </lineage>
</organism>
<dbReference type="Gene3D" id="6.10.250.3250">
    <property type="match status" value="1"/>
</dbReference>
<evidence type="ECO:0000256" key="7">
    <source>
        <dbReference type="ARBA" id="ARBA00022840"/>
    </source>
</evidence>
<proteinExistence type="inferred from homology"/>
<dbReference type="Pfam" id="PF05190">
    <property type="entry name" value="MutS_IV"/>
    <property type="match status" value="1"/>
</dbReference>
<dbReference type="FunFam" id="3.30.420.110:FF:000002">
    <property type="entry name" value="DNA mismatch repair protein"/>
    <property type="match status" value="1"/>
</dbReference>
<keyword evidence="12" id="KW-0687">Ribonucleoprotein</keyword>
<dbReference type="GO" id="GO:0032301">
    <property type="term" value="C:MutSalpha complex"/>
    <property type="evidence" value="ECO:0007669"/>
    <property type="project" value="TreeGrafter"/>
</dbReference>
<dbReference type="GO" id="GO:0006412">
    <property type="term" value="P:translation"/>
    <property type="evidence" value="ECO:0007669"/>
    <property type="project" value="InterPro"/>
</dbReference>
<comment type="caution">
    <text evidence="15">The sequence shown here is derived from an EMBL/GenBank/DDBJ whole genome shotgun (WGS) entry which is preliminary data.</text>
</comment>
<dbReference type="InterPro" id="IPR036899">
    <property type="entry name" value="Ribosomal_uL13_sf"/>
</dbReference>
<evidence type="ECO:0000313" key="16">
    <source>
        <dbReference type="Proteomes" id="UP000602905"/>
    </source>
</evidence>
<dbReference type="Pfam" id="PF00488">
    <property type="entry name" value="MutS_V"/>
    <property type="match status" value="1"/>
</dbReference>
<evidence type="ECO:0000256" key="9">
    <source>
        <dbReference type="ARBA" id="ARBA00023125"/>
    </source>
</evidence>
<evidence type="ECO:0000256" key="8">
    <source>
        <dbReference type="ARBA" id="ARBA00022980"/>
    </source>
</evidence>
<evidence type="ECO:0000256" key="10">
    <source>
        <dbReference type="ARBA" id="ARBA00023204"/>
    </source>
</evidence>
<reference evidence="15" key="1">
    <citation type="submission" date="2020-09" db="EMBL/GenBank/DDBJ databases">
        <title>Comparative genome analyses of four rice-infecting Rhizoctonia solani isolates reveal extensive enrichment of homogalacturonan modification genes.</title>
        <authorList>
            <person name="Lee D.-Y."/>
            <person name="Jeon J."/>
            <person name="Kim K.-T."/>
            <person name="Cheong K."/>
            <person name="Song H."/>
            <person name="Choi G."/>
            <person name="Ko J."/>
            <person name="Opiyo S.O."/>
            <person name="Zuo S."/>
            <person name="Madhav S."/>
            <person name="Lee Y.-H."/>
            <person name="Wang G.-L."/>
        </authorList>
    </citation>
    <scope>NUCLEOTIDE SEQUENCE</scope>
    <source>
        <strain evidence="15">AG1-IA WGL</strain>
    </source>
</reference>
<dbReference type="InterPro" id="IPR005755">
    <property type="entry name" value="Ribosomal_uL13_euk/arc"/>
</dbReference>
<feature type="non-terminal residue" evidence="15">
    <location>
        <position position="1"/>
    </location>
</feature>
<comment type="similarity">
    <text evidence="3">Belongs to the universal ribosomal protein uL13 family.</text>
</comment>
<dbReference type="GO" id="GO:0006312">
    <property type="term" value="P:mitotic recombination"/>
    <property type="evidence" value="ECO:0007669"/>
    <property type="project" value="TreeGrafter"/>
</dbReference>
<comment type="similarity">
    <text evidence="4">Belongs to the DNA mismatch repair MutS family.</text>
</comment>
<evidence type="ECO:0000256" key="3">
    <source>
        <dbReference type="ARBA" id="ARBA00006227"/>
    </source>
</evidence>
<evidence type="ECO:0000256" key="13">
    <source>
        <dbReference type="ARBA" id="ARBA00064337"/>
    </source>
</evidence>
<dbReference type="InterPro" id="IPR007861">
    <property type="entry name" value="DNA_mismatch_repair_MutS_clamp"/>
</dbReference>